<feature type="domain" description="PDZ" evidence="5">
    <location>
        <begin position="240"/>
        <end position="313"/>
    </location>
</feature>
<evidence type="ECO:0000256" key="1">
    <source>
        <dbReference type="ARBA" id="ARBA00010541"/>
    </source>
</evidence>
<dbReference type="Gene3D" id="2.30.42.10">
    <property type="match status" value="1"/>
</dbReference>
<dbReference type="Proteomes" id="UP000541810">
    <property type="component" value="Unassembled WGS sequence"/>
</dbReference>
<evidence type="ECO:0000256" key="3">
    <source>
        <dbReference type="ARBA" id="ARBA00022801"/>
    </source>
</evidence>
<evidence type="ECO:0000256" key="4">
    <source>
        <dbReference type="SAM" id="SignalP"/>
    </source>
</evidence>
<keyword evidence="7" id="KW-1185">Reference proteome</keyword>
<feature type="chain" id="PRO_5031231771" evidence="4">
    <location>
        <begin position="26"/>
        <end position="325"/>
    </location>
</feature>
<dbReference type="Gene3D" id="2.40.10.10">
    <property type="entry name" value="Trypsin-like serine proteases"/>
    <property type="match status" value="2"/>
</dbReference>
<keyword evidence="2 6" id="KW-0645">Protease</keyword>
<dbReference type="SUPFAM" id="SSF50156">
    <property type="entry name" value="PDZ domain-like"/>
    <property type="match status" value="1"/>
</dbReference>
<evidence type="ECO:0000313" key="6">
    <source>
        <dbReference type="EMBL" id="MBB6430806.1"/>
    </source>
</evidence>
<sequence>MQRSSSSVWFFAWAAVMSLVATAVAEPTSVFDKPAPESLEDLREIEARVEAVAELAAPATVSLDMGRGGSGSGVIIGDEGYILTAAHVIGEAGQIIQVRFPDGTVETAETLGLDRKNDAGLAQLQGEGPWPSVEMAAAGTVGTGDWVVSLGHPGGFDLERSVVVRLGRVLRVRSIVLQSDCSLIGGDSGGPLFNMDGKVVGIHSRIGKSERANLHISIGEYHSTWDSLVEGRQWGRQQSPEMGIVELGPDKEDRGVVVIRMVKPSAASEAGIKLGDIITGIGDRSIRDDHEFHEEIATLMSGDKVAMSVLRDDEELQLELTMGEQ</sequence>
<protein>
    <submittedName>
        <fullName evidence="6">Serine protease Do</fullName>
        <ecNumber evidence="6">3.4.21.107</ecNumber>
    </submittedName>
</protein>
<comment type="similarity">
    <text evidence="1">Belongs to the peptidase S1C family.</text>
</comment>
<dbReference type="PANTHER" id="PTHR22939">
    <property type="entry name" value="SERINE PROTEASE FAMILY S1C HTRA-RELATED"/>
    <property type="match status" value="1"/>
</dbReference>
<keyword evidence="4" id="KW-0732">Signal</keyword>
<comment type="caution">
    <text evidence="6">The sequence shown here is derived from an EMBL/GenBank/DDBJ whole genome shotgun (WGS) entry which is preliminary data.</text>
</comment>
<dbReference type="Pfam" id="PF13180">
    <property type="entry name" value="PDZ_2"/>
    <property type="match status" value="1"/>
</dbReference>
<evidence type="ECO:0000259" key="5">
    <source>
        <dbReference type="SMART" id="SM00228"/>
    </source>
</evidence>
<dbReference type="AlphaFoldDB" id="A0A7X0H9T4"/>
<dbReference type="InterPro" id="IPR001478">
    <property type="entry name" value="PDZ"/>
</dbReference>
<dbReference type="PRINTS" id="PR00834">
    <property type="entry name" value="PROTEASES2C"/>
</dbReference>
<dbReference type="InterPro" id="IPR043504">
    <property type="entry name" value="Peptidase_S1_PA_chymotrypsin"/>
</dbReference>
<evidence type="ECO:0000313" key="7">
    <source>
        <dbReference type="Proteomes" id="UP000541810"/>
    </source>
</evidence>
<dbReference type="InterPro" id="IPR036034">
    <property type="entry name" value="PDZ_sf"/>
</dbReference>
<dbReference type="Pfam" id="PF13365">
    <property type="entry name" value="Trypsin_2"/>
    <property type="match status" value="1"/>
</dbReference>
<dbReference type="SMART" id="SM00228">
    <property type="entry name" value="PDZ"/>
    <property type="match status" value="1"/>
</dbReference>
<name>A0A7X0H9T4_9BACT</name>
<keyword evidence="3 6" id="KW-0378">Hydrolase</keyword>
<dbReference type="EC" id="3.4.21.107" evidence="6"/>
<proteinExistence type="inferred from homology"/>
<dbReference type="InterPro" id="IPR001940">
    <property type="entry name" value="Peptidase_S1C"/>
</dbReference>
<evidence type="ECO:0000256" key="2">
    <source>
        <dbReference type="ARBA" id="ARBA00022670"/>
    </source>
</evidence>
<dbReference type="InterPro" id="IPR009003">
    <property type="entry name" value="Peptidase_S1_PA"/>
</dbReference>
<organism evidence="6 7">
    <name type="scientific">Algisphaera agarilytica</name>
    <dbReference type="NCBI Taxonomy" id="1385975"/>
    <lineage>
        <taxon>Bacteria</taxon>
        <taxon>Pseudomonadati</taxon>
        <taxon>Planctomycetota</taxon>
        <taxon>Phycisphaerae</taxon>
        <taxon>Phycisphaerales</taxon>
        <taxon>Phycisphaeraceae</taxon>
        <taxon>Algisphaera</taxon>
    </lineage>
</organism>
<dbReference type="PANTHER" id="PTHR22939:SF129">
    <property type="entry name" value="SERINE PROTEASE HTRA2, MITOCHONDRIAL"/>
    <property type="match status" value="1"/>
</dbReference>
<reference evidence="6 7" key="1">
    <citation type="submission" date="2020-08" db="EMBL/GenBank/DDBJ databases">
        <title>Genomic Encyclopedia of Type Strains, Phase IV (KMG-IV): sequencing the most valuable type-strain genomes for metagenomic binning, comparative biology and taxonomic classification.</title>
        <authorList>
            <person name="Goeker M."/>
        </authorList>
    </citation>
    <scope>NUCLEOTIDE SEQUENCE [LARGE SCALE GENOMIC DNA]</scope>
    <source>
        <strain evidence="6 7">DSM 103725</strain>
    </source>
</reference>
<dbReference type="GO" id="GO:0006508">
    <property type="term" value="P:proteolysis"/>
    <property type="evidence" value="ECO:0007669"/>
    <property type="project" value="UniProtKB-KW"/>
</dbReference>
<dbReference type="EMBL" id="JACHGY010000001">
    <property type="protein sequence ID" value="MBB6430806.1"/>
    <property type="molecule type" value="Genomic_DNA"/>
</dbReference>
<dbReference type="SUPFAM" id="SSF50494">
    <property type="entry name" value="Trypsin-like serine proteases"/>
    <property type="match status" value="1"/>
</dbReference>
<feature type="signal peptide" evidence="4">
    <location>
        <begin position="1"/>
        <end position="25"/>
    </location>
</feature>
<gene>
    <name evidence="6" type="ORF">HNQ40_002612</name>
</gene>
<dbReference type="GO" id="GO:0004252">
    <property type="term" value="F:serine-type endopeptidase activity"/>
    <property type="evidence" value="ECO:0007669"/>
    <property type="project" value="InterPro"/>
</dbReference>
<accession>A0A7X0H9T4</accession>